<evidence type="ECO:0000313" key="1">
    <source>
        <dbReference type="EMBL" id="CAH3021280.1"/>
    </source>
</evidence>
<accession>A0ABN8M3I2</accession>
<proteinExistence type="predicted"/>
<dbReference type="EMBL" id="CALNXI010000176">
    <property type="protein sequence ID" value="CAH3021280.1"/>
    <property type="molecule type" value="Genomic_DNA"/>
</dbReference>
<evidence type="ECO:0000313" key="2">
    <source>
        <dbReference type="Proteomes" id="UP001159427"/>
    </source>
</evidence>
<sequence length="70" mass="8079">MHVIQSAHQLYSILSDPSYHISAIRICSEDVMEVVTTRDDEEVERSLKTNLCIVIFTPAHARYSKHYNSE</sequence>
<reference evidence="1 2" key="1">
    <citation type="submission" date="2022-05" db="EMBL/GenBank/DDBJ databases">
        <authorList>
            <consortium name="Genoscope - CEA"/>
            <person name="William W."/>
        </authorList>
    </citation>
    <scope>NUCLEOTIDE SEQUENCE [LARGE SCALE GENOMIC DNA]</scope>
</reference>
<keyword evidence="2" id="KW-1185">Reference proteome</keyword>
<name>A0ABN8M3I2_9CNID</name>
<protein>
    <submittedName>
        <fullName evidence="1">Uncharacterized protein</fullName>
    </submittedName>
</protein>
<gene>
    <name evidence="1" type="ORF">PEVE_00010659</name>
</gene>
<dbReference type="Proteomes" id="UP001159427">
    <property type="component" value="Unassembled WGS sequence"/>
</dbReference>
<organism evidence="1 2">
    <name type="scientific">Porites evermanni</name>
    <dbReference type="NCBI Taxonomy" id="104178"/>
    <lineage>
        <taxon>Eukaryota</taxon>
        <taxon>Metazoa</taxon>
        <taxon>Cnidaria</taxon>
        <taxon>Anthozoa</taxon>
        <taxon>Hexacorallia</taxon>
        <taxon>Scleractinia</taxon>
        <taxon>Fungiina</taxon>
        <taxon>Poritidae</taxon>
        <taxon>Porites</taxon>
    </lineage>
</organism>
<comment type="caution">
    <text evidence="1">The sequence shown here is derived from an EMBL/GenBank/DDBJ whole genome shotgun (WGS) entry which is preliminary data.</text>
</comment>